<feature type="compositionally biased region" description="Basic and acidic residues" evidence="1">
    <location>
        <begin position="1"/>
        <end position="32"/>
    </location>
</feature>
<sequence>MLEEKHRRGEREKQKRSPEEERDREREKEKARGCTCSVETSRRSTGACTEQRELLVSLTVSASVSRSPQQ</sequence>
<accession>A0A2P6P0W4</accession>
<organism evidence="2 3">
    <name type="scientific">Planoprotostelium fungivorum</name>
    <dbReference type="NCBI Taxonomy" id="1890364"/>
    <lineage>
        <taxon>Eukaryota</taxon>
        <taxon>Amoebozoa</taxon>
        <taxon>Evosea</taxon>
        <taxon>Variosea</taxon>
        <taxon>Cavosteliida</taxon>
        <taxon>Cavosteliaceae</taxon>
        <taxon>Planoprotostelium</taxon>
    </lineage>
</organism>
<name>A0A2P6P0W4_9EUKA</name>
<dbReference type="EMBL" id="MDYQ01000001">
    <property type="protein sequence ID" value="PRP89827.1"/>
    <property type="molecule type" value="Genomic_DNA"/>
</dbReference>
<comment type="caution">
    <text evidence="2">The sequence shown here is derived from an EMBL/GenBank/DDBJ whole genome shotgun (WGS) entry which is preliminary data.</text>
</comment>
<proteinExistence type="predicted"/>
<reference evidence="2 3" key="1">
    <citation type="journal article" date="2018" name="Genome Biol. Evol.">
        <title>Multiple Roots of Fruiting Body Formation in Amoebozoa.</title>
        <authorList>
            <person name="Hillmann F."/>
            <person name="Forbes G."/>
            <person name="Novohradska S."/>
            <person name="Ferling I."/>
            <person name="Riege K."/>
            <person name="Groth M."/>
            <person name="Westermann M."/>
            <person name="Marz M."/>
            <person name="Spaller T."/>
            <person name="Winckler T."/>
            <person name="Schaap P."/>
            <person name="Glockner G."/>
        </authorList>
    </citation>
    <scope>NUCLEOTIDE SEQUENCE [LARGE SCALE GENOMIC DNA]</scope>
    <source>
        <strain evidence="2 3">Jena</strain>
    </source>
</reference>
<dbReference type="InParanoid" id="A0A2P6P0W4"/>
<dbReference type="AlphaFoldDB" id="A0A2P6P0W4"/>
<keyword evidence="3" id="KW-1185">Reference proteome</keyword>
<gene>
    <name evidence="2" type="ORF">PROFUN_00169</name>
</gene>
<protein>
    <submittedName>
        <fullName evidence="2">Uncharacterized protein</fullName>
    </submittedName>
</protein>
<evidence type="ECO:0000313" key="3">
    <source>
        <dbReference type="Proteomes" id="UP000241769"/>
    </source>
</evidence>
<evidence type="ECO:0000256" key="1">
    <source>
        <dbReference type="SAM" id="MobiDB-lite"/>
    </source>
</evidence>
<feature type="region of interest" description="Disordered" evidence="1">
    <location>
        <begin position="1"/>
        <end position="33"/>
    </location>
</feature>
<dbReference type="Proteomes" id="UP000241769">
    <property type="component" value="Unassembled WGS sequence"/>
</dbReference>
<evidence type="ECO:0000313" key="2">
    <source>
        <dbReference type="EMBL" id="PRP89827.1"/>
    </source>
</evidence>